<protein>
    <recommendedName>
        <fullName evidence="1">DUF4399 domain-containing protein</fullName>
    </recommendedName>
</protein>
<dbReference type="Pfam" id="PF14347">
    <property type="entry name" value="DUF4399"/>
    <property type="match status" value="1"/>
</dbReference>
<evidence type="ECO:0000313" key="3">
    <source>
        <dbReference type="Proteomes" id="UP000612055"/>
    </source>
</evidence>
<gene>
    <name evidence="2" type="ORF">HYH03_008208</name>
</gene>
<dbReference type="OrthoDB" id="533503at2759"/>
<dbReference type="InterPro" id="IPR025512">
    <property type="entry name" value="DUF4399"/>
</dbReference>
<sequence>MAFAVKRSAVVSGRVQRRSAVKVQASSFADKIRATAAAVVVSAGLAAAPAFADGVSLIGVKDGANVASPLHLEFVVEGLSVKPAADGLVDGTGHHHLIVDVAAPAKGEKIPFDDAHKHFGKGQTSVDLELPAGKHTLTLQFANAEHVSYGPEFSKTVTVNVK</sequence>
<evidence type="ECO:0000259" key="1">
    <source>
        <dbReference type="Pfam" id="PF14347"/>
    </source>
</evidence>
<name>A0A835Y1S6_9CHLO</name>
<proteinExistence type="predicted"/>
<evidence type="ECO:0000313" key="2">
    <source>
        <dbReference type="EMBL" id="KAG2493694.1"/>
    </source>
</evidence>
<comment type="caution">
    <text evidence="2">The sequence shown here is derived from an EMBL/GenBank/DDBJ whole genome shotgun (WGS) entry which is preliminary data.</text>
</comment>
<dbReference type="EMBL" id="JAEHOE010000036">
    <property type="protein sequence ID" value="KAG2493694.1"/>
    <property type="molecule type" value="Genomic_DNA"/>
</dbReference>
<dbReference type="Proteomes" id="UP000612055">
    <property type="component" value="Unassembled WGS sequence"/>
</dbReference>
<reference evidence="2" key="1">
    <citation type="journal article" date="2020" name="bioRxiv">
        <title>Comparative genomics of Chlamydomonas.</title>
        <authorList>
            <person name="Craig R.J."/>
            <person name="Hasan A.R."/>
            <person name="Ness R.W."/>
            <person name="Keightley P.D."/>
        </authorList>
    </citation>
    <scope>NUCLEOTIDE SEQUENCE</scope>
    <source>
        <strain evidence="2">CCAP 11/70</strain>
    </source>
</reference>
<dbReference type="AlphaFoldDB" id="A0A835Y1S6"/>
<organism evidence="2 3">
    <name type="scientific">Edaphochlamys debaryana</name>
    <dbReference type="NCBI Taxonomy" id="47281"/>
    <lineage>
        <taxon>Eukaryota</taxon>
        <taxon>Viridiplantae</taxon>
        <taxon>Chlorophyta</taxon>
        <taxon>core chlorophytes</taxon>
        <taxon>Chlorophyceae</taxon>
        <taxon>CS clade</taxon>
        <taxon>Chlamydomonadales</taxon>
        <taxon>Chlamydomonadales incertae sedis</taxon>
        <taxon>Edaphochlamys</taxon>
    </lineage>
</organism>
<accession>A0A835Y1S6</accession>
<keyword evidence="3" id="KW-1185">Reference proteome</keyword>
<feature type="domain" description="DUF4399" evidence="1">
    <location>
        <begin position="73"/>
        <end position="162"/>
    </location>
</feature>